<dbReference type="InterPro" id="IPR008978">
    <property type="entry name" value="HSP20-like_chaperone"/>
</dbReference>
<dbReference type="SUPFAM" id="SSF49764">
    <property type="entry name" value="HSP20-like chaperones"/>
    <property type="match status" value="1"/>
</dbReference>
<feature type="domain" description="SGS" evidence="1">
    <location>
        <begin position="169"/>
        <end position="260"/>
    </location>
</feature>
<evidence type="ECO:0000313" key="2">
    <source>
        <dbReference type="EMBL" id="KAH0898657.1"/>
    </source>
</evidence>
<reference evidence="2 3" key="1">
    <citation type="submission" date="2021-05" db="EMBL/GenBank/DDBJ databases">
        <title>Genome Assembly of Synthetic Allotetraploid Brassica napus Reveals Homoeologous Exchanges between Subgenomes.</title>
        <authorList>
            <person name="Davis J.T."/>
        </authorList>
    </citation>
    <scope>NUCLEOTIDE SEQUENCE [LARGE SCALE GENOMIC DNA]</scope>
    <source>
        <strain evidence="3">cv. Da-Ae</strain>
        <tissue evidence="2">Seedling</tissue>
    </source>
</reference>
<dbReference type="InterPro" id="IPR044563">
    <property type="entry name" value="Sgt1-like"/>
</dbReference>
<dbReference type="InterPro" id="IPR007052">
    <property type="entry name" value="CS_dom"/>
</dbReference>
<organism evidence="2 3">
    <name type="scientific">Brassica napus</name>
    <name type="common">Rape</name>
    <dbReference type="NCBI Taxonomy" id="3708"/>
    <lineage>
        <taxon>Eukaryota</taxon>
        <taxon>Viridiplantae</taxon>
        <taxon>Streptophyta</taxon>
        <taxon>Embryophyta</taxon>
        <taxon>Tracheophyta</taxon>
        <taxon>Spermatophyta</taxon>
        <taxon>Magnoliopsida</taxon>
        <taxon>eudicotyledons</taxon>
        <taxon>Gunneridae</taxon>
        <taxon>Pentapetalae</taxon>
        <taxon>rosids</taxon>
        <taxon>malvids</taxon>
        <taxon>Brassicales</taxon>
        <taxon>Brassicaceae</taxon>
        <taxon>Brassiceae</taxon>
        <taxon>Brassica</taxon>
    </lineage>
</organism>
<evidence type="ECO:0000259" key="1">
    <source>
        <dbReference type="PROSITE" id="PS51048"/>
    </source>
</evidence>
<dbReference type="PANTHER" id="PTHR45862">
    <property type="entry name" value="PROTEIN SGT1 HOMOLOG"/>
    <property type="match status" value="1"/>
</dbReference>
<protein>
    <recommendedName>
        <fullName evidence="1">SGS domain-containing protein</fullName>
    </recommendedName>
</protein>
<proteinExistence type="predicted"/>
<sequence length="296" mass="33770">MRTKPSSWSLLWPKLTSERAMNDIVIISHTACYLEKYSTAKSALEKGASVAPNESKFKKMLDECNLLIAEEEKDLVQQMPPTFPSNSTTPLATAADDPPLPSPAKPMFRHEFYQKPEEVVVTIFAKGIPKQNVNVEFGDQIVKDAYRFQPRLFGKMIPEKCRYEVLSTNVQVRQALLPKSNVASVVSHRPVYPSSKPRKDWDKLEAEVKKQSADEDMRRAMKKSFAESNGTVLSTNWKEVGTKKVESTPPDGIELKKWEYLFKYSFLCLVKNSDKYLNFNLFWFLLEFSLHSCGAV</sequence>
<dbReference type="Proteomes" id="UP000824890">
    <property type="component" value="Unassembled WGS sequence"/>
</dbReference>
<dbReference type="CDD" id="cd06466">
    <property type="entry name" value="p23_CS_SGT1_like"/>
    <property type="match status" value="1"/>
</dbReference>
<dbReference type="EMBL" id="JAGKQM010000012">
    <property type="protein sequence ID" value="KAH0898657.1"/>
    <property type="molecule type" value="Genomic_DNA"/>
</dbReference>
<gene>
    <name evidence="2" type="ORF">HID58_048225</name>
</gene>
<accession>A0ABQ8B2E5</accession>
<dbReference type="Gene3D" id="2.60.40.790">
    <property type="match status" value="1"/>
</dbReference>
<dbReference type="PROSITE" id="PS51048">
    <property type="entry name" value="SGS"/>
    <property type="match status" value="1"/>
</dbReference>
<name>A0ABQ8B2E5_BRANA</name>
<dbReference type="Pfam" id="PF05002">
    <property type="entry name" value="SGS"/>
    <property type="match status" value="1"/>
</dbReference>
<comment type="caution">
    <text evidence="2">The sequence shown here is derived from an EMBL/GenBank/DDBJ whole genome shotgun (WGS) entry which is preliminary data.</text>
</comment>
<keyword evidence="3" id="KW-1185">Reference proteome</keyword>
<dbReference type="InterPro" id="IPR007699">
    <property type="entry name" value="SGS_dom"/>
</dbReference>
<evidence type="ECO:0000313" key="3">
    <source>
        <dbReference type="Proteomes" id="UP000824890"/>
    </source>
</evidence>
<dbReference type="Pfam" id="PF04969">
    <property type="entry name" value="CS"/>
    <property type="match status" value="1"/>
</dbReference>